<sequence length="1707" mass="179879">MLSIGSGGSMQAGTYIAQSTSPCAVGSNNSWVQTQHSIPLPPHHRPRLQPVSAAVGSASAQAFSDQIGLSPQIVAFTTRQSLMASASFVPVRQVTSGNVVASQRCGPGRSFFRPEQCTPAASRVARTTAEHVASCQPSPPTSTPLENPGNSLIDTGLAAERANVEVLLSNCPSVPSLTNQPSRDAVLEGIGLAYDGRSGTAGRPPDRTGDRLNVSCTAQGSAQVRGRENQVHITSALETDKMPAEHGPERLPGGLHKHNQVPHPRNMDKQHLGQQHVHQHSKKREQGHLNWKQHTLAKGVTAAQLKPSARAPGLLTSNQAADKALLVAILRCSSWTHLRELLRSHQEQHLEMLRLAAAAAAAAAHSATATPKNSDPLRNADSCTALVSEGPLATEAASGQPQQVAPMQLASVFDDLRLDSSSHAGDMDVAERTQTHPPGLVQQLPHAQHRHPPQPAFTPRHLATALHVIAERVSEPRALSHADRMQLGEFLRALGRACASLSAEQPFPPVDLTMALRALARLLGDSASLPQLSAAVVASPGGNQRWAERYGSSRSVVQSEESKGRRFTGRHGTRRRTDEHHADDEGGSDDAEWGSFGAPGSASRSSNVVAGGEETGNRGRATKGAGAGREADLRWSSRRGPLHAAWLNETWVNKLLQPTVERSLEEFEPRHVSGVLWALATLGIQPPPELLDALCERAADCAQVNIVMAAAAANHHNDARAPTDSPRAMTPQGLSLTLWALARLGFQPSQSCLEVLLSACKADMMASVASRPSDARATALVLVLPCCSLDLAQRVWALASLGCHPGEDWLELLLTAFLVRASEEQVSGQSYSMMMWALARLQDLSPSAQQWPQPGAALPASPTGAGSDLAGQASNGARDAVKVDPISAADGEIGEEALREMLRARVESSRGASTSGRNGTVVSSSRSSAAVYRAEAYLAGAEGDLEAWVSSGGASGDSGMPSMNRQDLMDMASLAPSPAGAAVLLRPGRVAALLTLLQGSLGKMSSQHLATVLWALSSLDIRPSQAWLAAYLEAAGQRLTAALLESQPFGPQSLAMMVGALARLRYRPPSAWMVRFMEVCRKELPLFGPHSACVLAWSLVRLSYKPRGHWRRDFAACTQRLLPDMDPLGLCLLMWSLASWRSCPPLPWLQAALAVSAGHLRTANQAWERSAAALEVQALAAAGRSSDTAHPSGGPLLSTAVLQPNLLAVMLWSMSHLLQRPPPPFWLSLANSATAAALQYSRAVATRNGSIALSHARTNDPVALGCHAAAPLDPRTLAMLLQGWARLGRPPVEDSLVVAMSYIADVATAALTSSHGSRRLRQDAKRTMPWVNSFADDLADIGPQHVVIVLWSCAVMGLEPPQDLVERLAMLHTDLLLLQSKQVGLSQAAGGVAIASTEYAPLPSTGTVTQNGGSKGNLQEYASPVNQIAAGRDGAAGVTEDKAQKAGGQARPAGAAHGTDSMQRLRHLLLARELLTRQPELGMLVWALMRFGVRNPPEWLPAVLVAVGCTLEEDAAAATAAATVAGGCPEGTAAAGMAPRADPRVATLETGQGRTTLPPQPSTQLQQDMVSVAASLPPSTIALLTVKTLARACLVWRVRPGDRWISAASACLEAGVLGTKLQRAYRRANLEAEVRYLLEQLQVAEDAAGASGKGVGGVGGAAARQQQDAVAAAWATAAEAAGGAVLTNAMAAVAAGSAAAWMQGLVW</sequence>
<feature type="compositionally biased region" description="Basic residues" evidence="1">
    <location>
        <begin position="565"/>
        <end position="574"/>
    </location>
</feature>
<dbReference type="Proteomes" id="UP000747399">
    <property type="component" value="Unassembled WGS sequence"/>
</dbReference>
<feature type="compositionally biased region" description="Basic and acidic residues" evidence="1">
    <location>
        <begin position="575"/>
        <end position="584"/>
    </location>
</feature>
<dbReference type="EMBL" id="BNCO01000025">
    <property type="protein sequence ID" value="GIL56678.1"/>
    <property type="molecule type" value="Genomic_DNA"/>
</dbReference>
<feature type="region of interest" description="Disordered" evidence="1">
    <location>
        <begin position="236"/>
        <end position="288"/>
    </location>
</feature>
<gene>
    <name evidence="2" type="ORF">Vafri_11999</name>
</gene>
<dbReference type="InterPro" id="IPR050870">
    <property type="entry name" value="FAST_kinase"/>
</dbReference>
<evidence type="ECO:0000313" key="3">
    <source>
        <dbReference type="Proteomes" id="UP000747399"/>
    </source>
</evidence>
<dbReference type="GO" id="GO:0009507">
    <property type="term" value="C:chloroplast"/>
    <property type="evidence" value="ECO:0007669"/>
    <property type="project" value="GOC"/>
</dbReference>
<dbReference type="PANTHER" id="PTHR21228">
    <property type="entry name" value="FAST LEU-RICH DOMAIN-CONTAINING"/>
    <property type="match status" value="1"/>
</dbReference>
<proteinExistence type="predicted"/>
<dbReference type="GO" id="GO:0003723">
    <property type="term" value="F:RNA binding"/>
    <property type="evidence" value="ECO:0007669"/>
    <property type="project" value="TreeGrafter"/>
</dbReference>
<comment type="caution">
    <text evidence="2">The sequence shown here is derived from an EMBL/GenBank/DDBJ whole genome shotgun (WGS) entry which is preliminary data.</text>
</comment>
<keyword evidence="3" id="KW-1185">Reference proteome</keyword>
<protein>
    <submittedName>
        <fullName evidence="2">Uncharacterized protein</fullName>
    </submittedName>
</protein>
<feature type="region of interest" description="Disordered" evidence="1">
    <location>
        <begin position="847"/>
        <end position="874"/>
    </location>
</feature>
<feature type="compositionally biased region" description="Basic and acidic residues" evidence="1">
    <location>
        <begin position="238"/>
        <end position="249"/>
    </location>
</feature>
<evidence type="ECO:0000256" key="1">
    <source>
        <dbReference type="SAM" id="MobiDB-lite"/>
    </source>
</evidence>
<name>A0A8J4F291_9CHLO</name>
<evidence type="ECO:0000313" key="2">
    <source>
        <dbReference type="EMBL" id="GIL56678.1"/>
    </source>
</evidence>
<dbReference type="GO" id="GO:1901259">
    <property type="term" value="P:chloroplast rRNA processing"/>
    <property type="evidence" value="ECO:0007669"/>
    <property type="project" value="TreeGrafter"/>
</dbReference>
<dbReference type="GO" id="GO:0044528">
    <property type="term" value="P:regulation of mitochondrial mRNA stability"/>
    <property type="evidence" value="ECO:0007669"/>
    <property type="project" value="TreeGrafter"/>
</dbReference>
<dbReference type="GO" id="GO:0000963">
    <property type="term" value="P:mitochondrial RNA processing"/>
    <property type="evidence" value="ECO:0007669"/>
    <property type="project" value="TreeGrafter"/>
</dbReference>
<feature type="region of interest" description="Disordered" evidence="1">
    <location>
        <begin position="539"/>
        <end position="633"/>
    </location>
</feature>
<dbReference type="PANTHER" id="PTHR21228:SF40">
    <property type="entry name" value="LD45607P"/>
    <property type="match status" value="1"/>
</dbReference>
<accession>A0A8J4F291</accession>
<organism evidence="2 3">
    <name type="scientific">Volvox africanus</name>
    <dbReference type="NCBI Taxonomy" id="51714"/>
    <lineage>
        <taxon>Eukaryota</taxon>
        <taxon>Viridiplantae</taxon>
        <taxon>Chlorophyta</taxon>
        <taxon>core chlorophytes</taxon>
        <taxon>Chlorophyceae</taxon>
        <taxon>CS clade</taxon>
        <taxon>Chlamydomonadales</taxon>
        <taxon>Volvocaceae</taxon>
        <taxon>Volvox</taxon>
    </lineage>
</organism>
<dbReference type="GO" id="GO:0035770">
    <property type="term" value="C:ribonucleoprotein granule"/>
    <property type="evidence" value="ECO:0007669"/>
    <property type="project" value="TreeGrafter"/>
</dbReference>
<dbReference type="GO" id="GO:0005759">
    <property type="term" value="C:mitochondrial matrix"/>
    <property type="evidence" value="ECO:0007669"/>
    <property type="project" value="TreeGrafter"/>
</dbReference>
<reference evidence="2" key="1">
    <citation type="journal article" date="2021" name="Proc. Natl. Acad. Sci. U.S.A.">
        <title>Three genomes in the algal genus Volvox reveal the fate of a haploid sex-determining region after a transition to homothallism.</title>
        <authorList>
            <person name="Yamamoto K."/>
            <person name="Hamaji T."/>
            <person name="Kawai-Toyooka H."/>
            <person name="Matsuzaki R."/>
            <person name="Takahashi F."/>
            <person name="Nishimura Y."/>
            <person name="Kawachi M."/>
            <person name="Noguchi H."/>
            <person name="Minakuchi Y."/>
            <person name="Umen J.G."/>
            <person name="Toyoda A."/>
            <person name="Nozaki H."/>
        </authorList>
    </citation>
    <scope>NUCLEOTIDE SEQUENCE</scope>
    <source>
        <strain evidence="2">NIES-3780</strain>
    </source>
</reference>